<keyword evidence="2" id="KW-1185">Reference proteome</keyword>
<reference evidence="1 2" key="1">
    <citation type="journal article" date="2012" name="ISME J.">
        <title>Nitrification expanded: discovery, physiology and genomics of a nitrite-oxidizing bacterium from the phylum Chloroflexi.</title>
        <authorList>
            <person name="Sorokin D.Y."/>
            <person name="Lucker S."/>
            <person name="Vejmelkova D."/>
            <person name="Kostrikina N.A."/>
            <person name="Kleerebezem R."/>
            <person name="Rijpstra W.I."/>
            <person name="Damste J.S."/>
            <person name="Le Paslier D."/>
            <person name="Muyzer G."/>
            <person name="Wagner M."/>
            <person name="van Loosdrecht M.C."/>
            <person name="Daims H."/>
        </authorList>
    </citation>
    <scope>NUCLEOTIDE SEQUENCE [LARGE SCALE GENOMIC DNA]</scope>
    <source>
        <strain evidence="2">none</strain>
    </source>
</reference>
<gene>
    <name evidence="1" type="ORF">NITHO_1780012</name>
</gene>
<dbReference type="RefSeq" id="WP_008475757.1">
    <property type="nucleotide sequence ID" value="NZ_CAGS01000088.1"/>
</dbReference>
<comment type="caution">
    <text evidence="1">The sequence shown here is derived from an EMBL/GenBank/DDBJ whole genome shotgun (WGS) entry which is preliminary data.</text>
</comment>
<protein>
    <submittedName>
        <fullName evidence="1">Uncharacterized protein</fullName>
    </submittedName>
</protein>
<proteinExistence type="predicted"/>
<dbReference type="OrthoDB" id="9808910at2"/>
<evidence type="ECO:0000313" key="2">
    <source>
        <dbReference type="Proteomes" id="UP000004221"/>
    </source>
</evidence>
<dbReference type="AlphaFoldDB" id="I4EED4"/>
<organism evidence="1 2">
    <name type="scientific">Nitrolancea hollandica Lb</name>
    <dbReference type="NCBI Taxonomy" id="1129897"/>
    <lineage>
        <taxon>Bacteria</taxon>
        <taxon>Pseudomonadati</taxon>
        <taxon>Thermomicrobiota</taxon>
        <taxon>Thermomicrobia</taxon>
        <taxon>Sphaerobacterales</taxon>
        <taxon>Sphaerobacterineae</taxon>
        <taxon>Sphaerobacteraceae</taxon>
        <taxon>Nitrolancea</taxon>
    </lineage>
</organism>
<dbReference type="Proteomes" id="UP000004221">
    <property type="component" value="Unassembled WGS sequence"/>
</dbReference>
<accession>I4EED4</accession>
<dbReference type="EMBL" id="CAGS01000088">
    <property type="protein sequence ID" value="CCF83046.1"/>
    <property type="molecule type" value="Genomic_DNA"/>
</dbReference>
<name>I4EED4_9BACT</name>
<evidence type="ECO:0000313" key="1">
    <source>
        <dbReference type="EMBL" id="CCF83046.1"/>
    </source>
</evidence>
<sequence length="73" mass="8241">MKEKRVNEMIEFNYHGRVYTVSADRRWDGQSWQFSVRQLGLVTGSFATAQDALLAGVFLVVQRDPTPPADLVA</sequence>